<dbReference type="SUPFAM" id="SSF51621">
    <property type="entry name" value="Phosphoenolpyruvate/pyruvate domain"/>
    <property type="match status" value="1"/>
</dbReference>
<keyword evidence="5" id="KW-0460">Magnesium</keyword>
<dbReference type="EC" id="2.1.2.11" evidence="5"/>
<feature type="binding site" evidence="5">
    <location>
        <position position="47"/>
    </location>
    <ligand>
        <name>Mg(2+)</name>
        <dbReference type="ChEBI" id="CHEBI:18420"/>
    </ligand>
</feature>
<dbReference type="PIRSF" id="PIRSF000388">
    <property type="entry name" value="Pantoate_hydroxy_MeTrfase"/>
    <property type="match status" value="1"/>
</dbReference>
<dbReference type="InterPro" id="IPR040442">
    <property type="entry name" value="Pyrv_kinase-like_dom_sf"/>
</dbReference>
<comment type="pathway">
    <text evidence="5">Cofactor biosynthesis; (R)-pantothenate biosynthesis; (R)-pantoate from 3-methyl-2-oxobutanoate: step 1/2.</text>
</comment>
<comment type="subcellular location">
    <subcellularLocation>
        <location evidence="5">Cytoplasm</location>
    </subcellularLocation>
</comment>
<reference evidence="6 7" key="1">
    <citation type="submission" date="2024-09" db="EMBL/GenBank/DDBJ databases">
        <title>Paenibacillus zeirhizospherea sp. nov., isolated from surface of the maize (Zea mays) roots in a horticulture field, Hungary.</title>
        <authorList>
            <person name="Marton D."/>
            <person name="Farkas M."/>
            <person name="Bedics A."/>
            <person name="Toth E."/>
            <person name="Tancsics A."/>
            <person name="Boka K."/>
            <person name="Marati G."/>
            <person name="Kriszt B."/>
            <person name="Cserhati M."/>
        </authorList>
    </citation>
    <scope>NUCLEOTIDE SEQUENCE [LARGE SCALE GENOMIC DNA]</scope>
    <source>
        <strain evidence="6 7">JCM 18446</strain>
    </source>
</reference>
<keyword evidence="3 5" id="KW-0566">Pantothenate biosynthesis</keyword>
<dbReference type="EMBL" id="JBHIRY010000021">
    <property type="protein sequence ID" value="MFB5762538.1"/>
    <property type="molecule type" value="Genomic_DNA"/>
</dbReference>
<evidence type="ECO:0000256" key="2">
    <source>
        <dbReference type="ARBA" id="ARBA00011424"/>
    </source>
</evidence>
<evidence type="ECO:0000256" key="5">
    <source>
        <dbReference type="HAMAP-Rule" id="MF_00156"/>
    </source>
</evidence>
<gene>
    <name evidence="5 6" type="primary">panB</name>
    <name evidence="6" type="ORF">ACE5LO_19320</name>
</gene>
<keyword evidence="5" id="KW-0479">Metal-binding</keyword>
<feature type="active site" description="Proton acceptor" evidence="5">
    <location>
        <position position="185"/>
    </location>
</feature>
<dbReference type="NCBIfam" id="TIGR00222">
    <property type="entry name" value="panB"/>
    <property type="match status" value="1"/>
</dbReference>
<keyword evidence="5" id="KW-0963">Cytoplasm</keyword>
<protein>
    <recommendedName>
        <fullName evidence="5">3-methyl-2-oxobutanoate hydroxymethyltransferase</fullName>
        <ecNumber evidence="5">2.1.2.11</ecNumber>
    </recommendedName>
    <alternativeName>
        <fullName evidence="5">Ketopantoate hydroxymethyltransferase</fullName>
        <shortName evidence="5">KPHMT</shortName>
    </alternativeName>
</protein>
<dbReference type="PANTHER" id="PTHR20881">
    <property type="entry name" value="3-METHYL-2-OXOBUTANOATE HYDROXYMETHYLTRANSFERASE"/>
    <property type="match status" value="1"/>
</dbReference>
<dbReference type="NCBIfam" id="NF001452">
    <property type="entry name" value="PRK00311.1"/>
    <property type="match status" value="1"/>
</dbReference>
<dbReference type="PANTHER" id="PTHR20881:SF0">
    <property type="entry name" value="3-METHYL-2-OXOBUTANOATE HYDROXYMETHYLTRANSFERASE"/>
    <property type="match status" value="1"/>
</dbReference>
<dbReference type="HAMAP" id="MF_00156">
    <property type="entry name" value="PanB"/>
    <property type="match status" value="1"/>
</dbReference>
<dbReference type="InterPro" id="IPR003700">
    <property type="entry name" value="Pantoate_hydroxy_MeTrfase"/>
</dbReference>
<name>A0ABV5C5J1_9BACL</name>
<comment type="similarity">
    <text evidence="1 5">Belongs to the PanB family.</text>
</comment>
<accession>A0ABV5C5J1</accession>
<dbReference type="Pfam" id="PF02548">
    <property type="entry name" value="Pantoate_transf"/>
    <property type="match status" value="1"/>
</dbReference>
<feature type="binding site" evidence="5">
    <location>
        <position position="86"/>
    </location>
    <ligand>
        <name>3-methyl-2-oxobutanoate</name>
        <dbReference type="ChEBI" id="CHEBI:11851"/>
    </ligand>
</feature>
<organism evidence="6 7">
    <name type="scientific">Paenibacillus medicaginis</name>
    <dbReference type="NCBI Taxonomy" id="1470560"/>
    <lineage>
        <taxon>Bacteria</taxon>
        <taxon>Bacillati</taxon>
        <taxon>Bacillota</taxon>
        <taxon>Bacilli</taxon>
        <taxon>Bacillales</taxon>
        <taxon>Paenibacillaceae</taxon>
        <taxon>Paenibacillus</taxon>
    </lineage>
</organism>
<dbReference type="InterPro" id="IPR015813">
    <property type="entry name" value="Pyrv/PenolPyrv_kinase-like_dom"/>
</dbReference>
<keyword evidence="7" id="KW-1185">Reference proteome</keyword>
<evidence type="ECO:0000256" key="4">
    <source>
        <dbReference type="ARBA" id="ARBA00022679"/>
    </source>
</evidence>
<dbReference type="RefSeq" id="WP_375521635.1">
    <property type="nucleotide sequence ID" value="NZ_JBHIRY010000021.1"/>
</dbReference>
<comment type="caution">
    <text evidence="6">The sequence shown here is derived from an EMBL/GenBank/DDBJ whole genome shotgun (WGS) entry which is preliminary data.</text>
</comment>
<evidence type="ECO:0000313" key="7">
    <source>
        <dbReference type="Proteomes" id="UP001580430"/>
    </source>
</evidence>
<comment type="function">
    <text evidence="5">Catalyzes the reversible reaction in which hydroxymethyl group from 5,10-methylenetetrahydrofolate is transferred onto alpha-ketoisovalerate to form ketopantoate.</text>
</comment>
<evidence type="ECO:0000256" key="3">
    <source>
        <dbReference type="ARBA" id="ARBA00022655"/>
    </source>
</evidence>
<evidence type="ECO:0000256" key="1">
    <source>
        <dbReference type="ARBA" id="ARBA00008676"/>
    </source>
</evidence>
<evidence type="ECO:0000313" key="6">
    <source>
        <dbReference type="EMBL" id="MFB5762538.1"/>
    </source>
</evidence>
<feature type="binding site" evidence="5">
    <location>
        <position position="116"/>
    </location>
    <ligand>
        <name>3-methyl-2-oxobutanoate</name>
        <dbReference type="ChEBI" id="CHEBI:11851"/>
    </ligand>
</feature>
<dbReference type="CDD" id="cd06557">
    <property type="entry name" value="KPHMT-like"/>
    <property type="match status" value="1"/>
</dbReference>
<dbReference type="Gene3D" id="3.20.20.60">
    <property type="entry name" value="Phosphoenolpyruvate-binding domains"/>
    <property type="match status" value="1"/>
</dbReference>
<feature type="binding site" evidence="5">
    <location>
        <position position="86"/>
    </location>
    <ligand>
        <name>Mg(2+)</name>
        <dbReference type="ChEBI" id="CHEBI:18420"/>
    </ligand>
</feature>
<feature type="binding site" evidence="5">
    <location>
        <begin position="47"/>
        <end position="48"/>
    </location>
    <ligand>
        <name>3-methyl-2-oxobutanoate</name>
        <dbReference type="ChEBI" id="CHEBI:11851"/>
    </ligand>
</feature>
<comment type="cofactor">
    <cofactor evidence="5">
        <name>Mg(2+)</name>
        <dbReference type="ChEBI" id="CHEBI:18420"/>
    </cofactor>
    <text evidence="5">Binds 1 Mg(2+) ion per subunit.</text>
</comment>
<sequence>MAKQALNIVKMKKMKEEGTPISMITAYDYPSARLAEEAGIDIILVGDSLGNVVLGYDSTIPVTLDDMVYHTRAVARGVEHTFIVADMPFMTYHGSIQESLAGIRRLMQEGGAHAVKMEGGAEIAPVVRAAVQAGAPVLGHIGLTPQSVNQIGGYRIQGKDAADARRLLTDAKALEEAGAFGIVLELVTEEVAALIAKELSIPTIGIGAGRGCDGQVLVYHDVLQYASPYRPKRFVQTYGDIGTLIKHSIGRYVADVKGRVFPAEQHVFNADDGVMDTLYGSRSGKVENQL</sequence>
<dbReference type="GO" id="GO:0003864">
    <property type="term" value="F:3-methyl-2-oxobutanoate hydroxymethyltransferase activity"/>
    <property type="evidence" value="ECO:0007669"/>
    <property type="project" value="UniProtKB-EC"/>
</dbReference>
<comment type="catalytic activity">
    <reaction evidence="5">
        <text>(6R)-5,10-methylene-5,6,7,8-tetrahydrofolate + 3-methyl-2-oxobutanoate + H2O = 2-dehydropantoate + (6S)-5,6,7,8-tetrahydrofolate</text>
        <dbReference type="Rhea" id="RHEA:11824"/>
        <dbReference type="ChEBI" id="CHEBI:11561"/>
        <dbReference type="ChEBI" id="CHEBI:11851"/>
        <dbReference type="ChEBI" id="CHEBI:15377"/>
        <dbReference type="ChEBI" id="CHEBI:15636"/>
        <dbReference type="ChEBI" id="CHEBI:57453"/>
        <dbReference type="EC" id="2.1.2.11"/>
    </reaction>
</comment>
<comment type="subunit">
    <text evidence="2 5">Homodecamer; pentamer of dimers.</text>
</comment>
<feature type="binding site" evidence="5">
    <location>
        <position position="118"/>
    </location>
    <ligand>
        <name>Mg(2+)</name>
        <dbReference type="ChEBI" id="CHEBI:18420"/>
    </ligand>
</feature>
<dbReference type="Proteomes" id="UP001580430">
    <property type="component" value="Unassembled WGS sequence"/>
</dbReference>
<keyword evidence="4 5" id="KW-0808">Transferase</keyword>
<proteinExistence type="inferred from homology"/>